<proteinExistence type="predicted"/>
<name>A0A6I9QE73_ELAGV</name>
<evidence type="ECO:0000313" key="2">
    <source>
        <dbReference type="Proteomes" id="UP000504607"/>
    </source>
</evidence>
<feature type="domain" description="Exocyst complex component EXOC6/Sec15 N-terminal" evidence="1">
    <location>
        <begin position="55"/>
        <end position="174"/>
    </location>
</feature>
<accession>A0A6I9QE73</accession>
<organism evidence="2 3">
    <name type="scientific">Elaeis guineensis var. tenera</name>
    <name type="common">Oil palm</name>
    <dbReference type="NCBI Taxonomy" id="51953"/>
    <lineage>
        <taxon>Eukaryota</taxon>
        <taxon>Viridiplantae</taxon>
        <taxon>Streptophyta</taxon>
        <taxon>Embryophyta</taxon>
        <taxon>Tracheophyta</taxon>
        <taxon>Spermatophyta</taxon>
        <taxon>Magnoliopsida</taxon>
        <taxon>Liliopsida</taxon>
        <taxon>Arecaceae</taxon>
        <taxon>Arecoideae</taxon>
        <taxon>Cocoseae</taxon>
        <taxon>Elaeidinae</taxon>
        <taxon>Elaeis</taxon>
    </lineage>
</organism>
<protein>
    <submittedName>
        <fullName evidence="3">Exocyst complex component SEC15B-like</fullName>
    </submittedName>
</protein>
<dbReference type="AlphaFoldDB" id="A0A6I9QE73"/>
<dbReference type="InterPro" id="IPR048359">
    <property type="entry name" value="EXOC6_Sec15_N"/>
</dbReference>
<dbReference type="GO" id="GO:0006886">
    <property type="term" value="P:intracellular protein transport"/>
    <property type="evidence" value="ECO:0007669"/>
    <property type="project" value="InterPro"/>
</dbReference>
<dbReference type="RefSeq" id="XP_010907206.1">
    <property type="nucleotide sequence ID" value="XM_010908904.1"/>
</dbReference>
<dbReference type="GO" id="GO:0090522">
    <property type="term" value="P:vesicle tethering involved in exocytosis"/>
    <property type="evidence" value="ECO:0007669"/>
    <property type="project" value="InterPro"/>
</dbReference>
<dbReference type="Proteomes" id="UP000504607">
    <property type="component" value="Unplaced"/>
</dbReference>
<sequence length="176" mass="19682">MEAFIEAKLHCIEKYKASANFKEELVNASTAAFIQAFNSCKPRLRRMVPKLDLRHLCPGNSDEESTANPLLSSINAYLEAHAVAGNLSTALTTHLCVHLLDLLARANTHLTTDDLYLALRIVDAIERDFLDASPHPTIHRMLLQLIPTVHAHAGCKISKEFFDWMVQIHIANHHLG</sequence>
<evidence type="ECO:0000259" key="1">
    <source>
        <dbReference type="Pfam" id="PF20651"/>
    </source>
</evidence>
<dbReference type="GO" id="GO:0006893">
    <property type="term" value="P:Golgi to plasma membrane transport"/>
    <property type="evidence" value="ECO:0007669"/>
    <property type="project" value="TreeGrafter"/>
</dbReference>
<dbReference type="PANTHER" id="PTHR12702:SF1">
    <property type="entry name" value="EXOCYST COMPLEX COMPONENT SEC15B"/>
    <property type="match status" value="1"/>
</dbReference>
<dbReference type="OrthoDB" id="10552678at2759"/>
<dbReference type="PANTHER" id="PTHR12702">
    <property type="entry name" value="SEC15"/>
    <property type="match status" value="1"/>
</dbReference>
<dbReference type="GO" id="GO:0016020">
    <property type="term" value="C:membrane"/>
    <property type="evidence" value="ECO:0007669"/>
    <property type="project" value="TreeGrafter"/>
</dbReference>
<dbReference type="Pfam" id="PF20651">
    <property type="entry name" value="EXOC6_Sec15_N"/>
    <property type="match status" value="1"/>
</dbReference>
<evidence type="ECO:0000313" key="3">
    <source>
        <dbReference type="RefSeq" id="XP_010907206.1"/>
    </source>
</evidence>
<dbReference type="InterPro" id="IPR007225">
    <property type="entry name" value="EXOC6/Sec15"/>
</dbReference>
<gene>
    <name evidence="3" type="primary">LOC105033916</name>
</gene>
<dbReference type="GO" id="GO:0000145">
    <property type="term" value="C:exocyst"/>
    <property type="evidence" value="ECO:0007669"/>
    <property type="project" value="TreeGrafter"/>
</dbReference>
<dbReference type="InParanoid" id="A0A6I9QE73"/>
<keyword evidence="2" id="KW-1185">Reference proteome</keyword>
<reference evidence="3" key="1">
    <citation type="submission" date="2025-08" db="UniProtKB">
        <authorList>
            <consortium name="RefSeq"/>
        </authorList>
    </citation>
    <scope>IDENTIFICATION</scope>
</reference>